<accession>A0AAN7BXF5</accession>
<organism evidence="2 3">
    <name type="scientific">Podospora fimiseda</name>
    <dbReference type="NCBI Taxonomy" id="252190"/>
    <lineage>
        <taxon>Eukaryota</taxon>
        <taxon>Fungi</taxon>
        <taxon>Dikarya</taxon>
        <taxon>Ascomycota</taxon>
        <taxon>Pezizomycotina</taxon>
        <taxon>Sordariomycetes</taxon>
        <taxon>Sordariomycetidae</taxon>
        <taxon>Sordariales</taxon>
        <taxon>Podosporaceae</taxon>
        <taxon>Podospora</taxon>
    </lineage>
</organism>
<feature type="region of interest" description="Disordered" evidence="1">
    <location>
        <begin position="101"/>
        <end position="128"/>
    </location>
</feature>
<dbReference type="Proteomes" id="UP001301958">
    <property type="component" value="Unassembled WGS sequence"/>
</dbReference>
<keyword evidence="3" id="KW-1185">Reference proteome</keyword>
<dbReference type="AlphaFoldDB" id="A0AAN7BXF5"/>
<gene>
    <name evidence="2" type="ORF">QBC38DRAFT_530579</name>
</gene>
<dbReference type="EMBL" id="MU865294">
    <property type="protein sequence ID" value="KAK4231082.1"/>
    <property type="molecule type" value="Genomic_DNA"/>
</dbReference>
<name>A0AAN7BXF5_9PEZI</name>
<evidence type="ECO:0000313" key="2">
    <source>
        <dbReference type="EMBL" id="KAK4231082.1"/>
    </source>
</evidence>
<sequence length="359" mass="40638">MERPGFHKRVLLGSWCCFYFESVKLVAIERKDNDSRTPEASPSAGNQEEEEDETLIISELPAGSFVAAIFELDNTETSPVFNSDGTVIEIVDLSIIEEPTINITGPTPPPQTIRMSSPRRYPQQPTLSTTPIPPSLLPILLNKIHSTFSHARYAIAGLTSLTLHNYPNAHPSRITVLTGYDSYESLRSWASTAGWYLSSSERDILAIPLENGEYRGIVLKLLDESYLSSIETVVFHKARVVGLEGMLELRLGAWLGMTSSSSPEKIEEEIVRDCERQIRWIIGKLERLNRKNVPCLGVARLWEGFFCREGEEGLREKLRRLGVSPPVGERETRIIEERVWTGRREIRVFTRSERDNTPR</sequence>
<reference evidence="2" key="1">
    <citation type="journal article" date="2023" name="Mol. Phylogenet. Evol.">
        <title>Genome-scale phylogeny and comparative genomics of the fungal order Sordariales.</title>
        <authorList>
            <person name="Hensen N."/>
            <person name="Bonometti L."/>
            <person name="Westerberg I."/>
            <person name="Brannstrom I.O."/>
            <person name="Guillou S."/>
            <person name="Cros-Aarteil S."/>
            <person name="Calhoun S."/>
            <person name="Haridas S."/>
            <person name="Kuo A."/>
            <person name="Mondo S."/>
            <person name="Pangilinan J."/>
            <person name="Riley R."/>
            <person name="LaButti K."/>
            <person name="Andreopoulos B."/>
            <person name="Lipzen A."/>
            <person name="Chen C."/>
            <person name="Yan M."/>
            <person name="Daum C."/>
            <person name="Ng V."/>
            <person name="Clum A."/>
            <person name="Steindorff A."/>
            <person name="Ohm R.A."/>
            <person name="Martin F."/>
            <person name="Silar P."/>
            <person name="Natvig D.O."/>
            <person name="Lalanne C."/>
            <person name="Gautier V."/>
            <person name="Ament-Velasquez S.L."/>
            <person name="Kruys A."/>
            <person name="Hutchinson M.I."/>
            <person name="Powell A.J."/>
            <person name="Barry K."/>
            <person name="Miller A.N."/>
            <person name="Grigoriev I.V."/>
            <person name="Debuchy R."/>
            <person name="Gladieux P."/>
            <person name="Hiltunen Thoren M."/>
            <person name="Johannesson H."/>
        </authorList>
    </citation>
    <scope>NUCLEOTIDE SEQUENCE</scope>
    <source>
        <strain evidence="2">CBS 990.96</strain>
    </source>
</reference>
<comment type="caution">
    <text evidence="2">The sequence shown here is derived from an EMBL/GenBank/DDBJ whole genome shotgun (WGS) entry which is preliminary data.</text>
</comment>
<proteinExistence type="predicted"/>
<protein>
    <submittedName>
        <fullName evidence="2">Uncharacterized protein</fullName>
    </submittedName>
</protein>
<reference evidence="2" key="2">
    <citation type="submission" date="2023-05" db="EMBL/GenBank/DDBJ databases">
        <authorList>
            <consortium name="Lawrence Berkeley National Laboratory"/>
            <person name="Steindorff A."/>
            <person name="Hensen N."/>
            <person name="Bonometti L."/>
            <person name="Westerberg I."/>
            <person name="Brannstrom I.O."/>
            <person name="Guillou S."/>
            <person name="Cros-Aarteil S."/>
            <person name="Calhoun S."/>
            <person name="Haridas S."/>
            <person name="Kuo A."/>
            <person name="Mondo S."/>
            <person name="Pangilinan J."/>
            <person name="Riley R."/>
            <person name="Labutti K."/>
            <person name="Andreopoulos B."/>
            <person name="Lipzen A."/>
            <person name="Chen C."/>
            <person name="Yanf M."/>
            <person name="Daum C."/>
            <person name="Ng V."/>
            <person name="Clum A."/>
            <person name="Ohm R."/>
            <person name="Martin F."/>
            <person name="Silar P."/>
            <person name="Natvig D."/>
            <person name="Lalanne C."/>
            <person name="Gautier V."/>
            <person name="Ament-Velasquez S.L."/>
            <person name="Kruys A."/>
            <person name="Hutchinson M.I."/>
            <person name="Powell A.J."/>
            <person name="Barry K."/>
            <person name="Miller A.N."/>
            <person name="Grigoriev I.V."/>
            <person name="Debuchy R."/>
            <person name="Gladieux P."/>
            <person name="Thoren M.H."/>
            <person name="Johannesson H."/>
        </authorList>
    </citation>
    <scope>NUCLEOTIDE SEQUENCE</scope>
    <source>
        <strain evidence="2">CBS 990.96</strain>
    </source>
</reference>
<evidence type="ECO:0000313" key="3">
    <source>
        <dbReference type="Proteomes" id="UP001301958"/>
    </source>
</evidence>
<feature type="region of interest" description="Disordered" evidence="1">
    <location>
        <begin position="31"/>
        <end position="53"/>
    </location>
</feature>
<evidence type="ECO:0000256" key="1">
    <source>
        <dbReference type="SAM" id="MobiDB-lite"/>
    </source>
</evidence>